<keyword evidence="4 7" id="KW-1133">Transmembrane helix</keyword>
<sequence length="871" mass="96356">MGSSTQHYLGEYYSRYGVFLARHPAAVLVVSLLLVAALLPGLAFLQVEEDVFYLFSPLHGRWREEKAAVERHFPSDERDFDPTRLTSLARGVDVMFEDLRGESVLKESALREILRFHHEAIALEANVSGAVYTFGDLCAESRGTCLENPLLQATGYHGENIANLTVTWLKDATEGKVAEAKQLVTSGLSVLSVFCMLACLRRGEGWLGTWRRSSPLLGLAGVLSGGFAALSSGGLLGYCGVRISDIAYLAPALVLGVGVDDMFIMLAAWRRTDPADSLESRAGQALREAAGTITITSLTNALAFGIGSLSDFPYARTFCGYTALAMLFDYFYQPVSTHLSISCPLAGDLCRSVLLLYYYRLLPVHLRTAPPSPTLRFLLENLVTFFAALLVFSGRMEYPSSVLPRCHDNVPYSKLQNGGKFAKVSKNLEPRNANVYEDDTNFAEVLLEDSPKRRMEVWRERTQQMRMSTIEELDPEFEDSKSLNDADESLGRRLGRAITSRQTLVWLACVYCTYLFVAGAGIASLEVRDLSRDDWIDRNSPVYVAVECDKKYFSDFYPAVTIVIEGDVDYWNVTTQRTMMRMLSRMEELDHMNDGVATQTWLRHYVSFLKLTRGSSNLGREEFLRALKEEFLSTYLFGKYRKDIVFSPSGTIIASRFILAGKGVKGKALAIATLNKKLRDIVDDCPFKASVFSFVFPIFEQFYYVRETMAKNVIAALVSMMLVTLLFVPKPVYSLWIGLCILSIDVGVLGFMSLWGISLEPVAVSIFTVSIGFSVDYAAHITVHYAVSQSKGRREKAIRALCEVQLPVVLGAASTALCMLSAGLGSTYVFTLLFKVIILVIVIGCAHGLVFLPAALSVLGPGGKVNTMPSV</sequence>
<evidence type="ECO:0000313" key="9">
    <source>
        <dbReference type="EMBL" id="EEN47426.1"/>
    </source>
</evidence>
<feature type="transmembrane region" description="Helical" evidence="7">
    <location>
        <begin position="808"/>
        <end position="830"/>
    </location>
</feature>
<feature type="transmembrane region" description="Helical" evidence="7">
    <location>
        <begin position="763"/>
        <end position="787"/>
    </location>
</feature>
<reference evidence="9" key="1">
    <citation type="journal article" date="2008" name="Nature">
        <title>The amphioxus genome and the evolution of the chordate karyotype.</title>
        <authorList>
            <consortium name="US DOE Joint Genome Institute (JGI-PGF)"/>
            <person name="Putnam N.H."/>
            <person name="Butts T."/>
            <person name="Ferrier D.E.K."/>
            <person name="Furlong R.F."/>
            <person name="Hellsten U."/>
            <person name="Kawashima T."/>
            <person name="Robinson-Rechavi M."/>
            <person name="Shoguchi E."/>
            <person name="Terry A."/>
            <person name="Yu J.-K."/>
            <person name="Benito-Gutierrez E.L."/>
            <person name="Dubchak I."/>
            <person name="Garcia-Fernandez J."/>
            <person name="Gibson-Brown J.J."/>
            <person name="Grigoriev I.V."/>
            <person name="Horton A.C."/>
            <person name="de Jong P.J."/>
            <person name="Jurka J."/>
            <person name="Kapitonov V.V."/>
            <person name="Kohara Y."/>
            <person name="Kuroki Y."/>
            <person name="Lindquist E."/>
            <person name="Lucas S."/>
            <person name="Osoegawa K."/>
            <person name="Pennacchio L.A."/>
            <person name="Salamov A.A."/>
            <person name="Satou Y."/>
            <person name="Sauka-Spengler T."/>
            <person name="Schmutz J."/>
            <person name="Shin-I T."/>
            <person name="Toyoda A."/>
            <person name="Bronner-Fraser M."/>
            <person name="Fujiyama A."/>
            <person name="Holland L.Z."/>
            <person name="Holland P.W.H."/>
            <person name="Satoh N."/>
            <person name="Rokhsar D.S."/>
        </authorList>
    </citation>
    <scope>NUCLEOTIDE SEQUENCE [LARGE SCALE GENOMIC DNA]</scope>
    <source>
        <strain evidence="9">S238N-H82</strain>
        <tissue evidence="9">Testes</tissue>
    </source>
</reference>
<dbReference type="AlphaFoldDB" id="C3ZJ95"/>
<evidence type="ECO:0000256" key="7">
    <source>
        <dbReference type="SAM" id="Phobius"/>
    </source>
</evidence>
<organism>
    <name type="scientific">Branchiostoma floridae</name>
    <name type="common">Florida lancelet</name>
    <name type="synonym">Amphioxus</name>
    <dbReference type="NCBI Taxonomy" id="7739"/>
    <lineage>
        <taxon>Eukaryota</taxon>
        <taxon>Metazoa</taxon>
        <taxon>Chordata</taxon>
        <taxon>Cephalochordata</taxon>
        <taxon>Leptocardii</taxon>
        <taxon>Amphioxiformes</taxon>
        <taxon>Branchiostomatidae</taxon>
        <taxon>Branchiostoma</taxon>
    </lineage>
</organism>
<dbReference type="Pfam" id="PF02460">
    <property type="entry name" value="Patched"/>
    <property type="match status" value="1"/>
</dbReference>
<dbReference type="InParanoid" id="C3ZJ95"/>
<evidence type="ECO:0000256" key="2">
    <source>
        <dbReference type="ARBA" id="ARBA00005585"/>
    </source>
</evidence>
<comment type="similarity">
    <text evidence="2">Belongs to the patched family.</text>
</comment>
<evidence type="ECO:0000256" key="3">
    <source>
        <dbReference type="ARBA" id="ARBA00022692"/>
    </source>
</evidence>
<name>C3ZJ95_BRAFL</name>
<evidence type="ECO:0000259" key="8">
    <source>
        <dbReference type="PROSITE" id="PS50156"/>
    </source>
</evidence>
<feature type="domain" description="SSD" evidence="8">
    <location>
        <begin position="188"/>
        <end position="343"/>
    </location>
</feature>
<dbReference type="InterPro" id="IPR051697">
    <property type="entry name" value="Patched_domain-protein"/>
</dbReference>
<keyword evidence="6" id="KW-0325">Glycoprotein</keyword>
<feature type="transmembrane region" description="Helical" evidence="7">
    <location>
        <begin position="709"/>
        <end position="728"/>
    </location>
</feature>
<dbReference type="Gene3D" id="1.20.1640.10">
    <property type="entry name" value="Multidrug efflux transporter AcrB transmembrane domain"/>
    <property type="match status" value="2"/>
</dbReference>
<dbReference type="PANTHER" id="PTHR10796">
    <property type="entry name" value="PATCHED-RELATED"/>
    <property type="match status" value="1"/>
</dbReference>
<keyword evidence="3 7" id="KW-0812">Transmembrane</keyword>
<dbReference type="PANTHER" id="PTHR10796:SF92">
    <property type="entry name" value="PATCHED-RELATED, ISOFORM A"/>
    <property type="match status" value="1"/>
</dbReference>
<protein>
    <recommendedName>
        <fullName evidence="8">SSD domain-containing protein</fullName>
    </recommendedName>
</protein>
<comment type="subcellular location">
    <subcellularLocation>
        <location evidence="1">Membrane</location>
        <topology evidence="1">Multi-pass membrane protein</topology>
    </subcellularLocation>
</comment>
<feature type="transmembrane region" description="Helical" evidence="7">
    <location>
        <begin position="503"/>
        <end position="525"/>
    </location>
</feature>
<evidence type="ECO:0000256" key="5">
    <source>
        <dbReference type="ARBA" id="ARBA00023136"/>
    </source>
</evidence>
<dbReference type="InterPro" id="IPR003392">
    <property type="entry name" value="PTHD_SSD"/>
</dbReference>
<keyword evidence="5 7" id="KW-0472">Membrane</keyword>
<feature type="transmembrane region" description="Helical" evidence="7">
    <location>
        <begin position="836"/>
        <end position="859"/>
    </location>
</feature>
<evidence type="ECO:0000256" key="1">
    <source>
        <dbReference type="ARBA" id="ARBA00004141"/>
    </source>
</evidence>
<feature type="transmembrane region" description="Helical" evidence="7">
    <location>
        <begin position="25"/>
        <end position="47"/>
    </location>
</feature>
<dbReference type="SUPFAM" id="SSF82866">
    <property type="entry name" value="Multidrug efflux transporter AcrB transmembrane domain"/>
    <property type="match status" value="2"/>
</dbReference>
<evidence type="ECO:0000256" key="4">
    <source>
        <dbReference type="ARBA" id="ARBA00022989"/>
    </source>
</evidence>
<feature type="transmembrane region" description="Helical" evidence="7">
    <location>
        <begin position="735"/>
        <end position="757"/>
    </location>
</feature>
<dbReference type="EMBL" id="GG666631">
    <property type="protein sequence ID" value="EEN47426.1"/>
    <property type="molecule type" value="Genomic_DNA"/>
</dbReference>
<proteinExistence type="inferred from homology"/>
<feature type="transmembrane region" description="Helical" evidence="7">
    <location>
        <begin position="215"/>
        <end position="236"/>
    </location>
</feature>
<dbReference type="eggNOG" id="KOG1934">
    <property type="taxonomic scope" value="Eukaryota"/>
</dbReference>
<dbReference type="InterPro" id="IPR000731">
    <property type="entry name" value="SSD"/>
</dbReference>
<evidence type="ECO:0000256" key="6">
    <source>
        <dbReference type="ARBA" id="ARBA00023180"/>
    </source>
</evidence>
<accession>C3ZJ95</accession>
<feature type="transmembrane region" description="Helical" evidence="7">
    <location>
        <begin position="248"/>
        <end position="269"/>
    </location>
</feature>
<dbReference type="PROSITE" id="PS50156">
    <property type="entry name" value="SSD"/>
    <property type="match status" value="1"/>
</dbReference>
<dbReference type="GO" id="GO:0016020">
    <property type="term" value="C:membrane"/>
    <property type="evidence" value="ECO:0007669"/>
    <property type="project" value="UniProtKB-SubCell"/>
</dbReference>
<gene>
    <name evidence="9" type="ORF">BRAFLDRAFT_69978</name>
</gene>